<dbReference type="Proteomes" id="UP000031977">
    <property type="component" value="Unassembled WGS sequence"/>
</dbReference>
<gene>
    <name evidence="1" type="ORF">SU60_10765</name>
</gene>
<proteinExistence type="predicted"/>
<sequence length="125" mass="14435">MVHQGKTCIEFDYTSFLGATASKKWTFFEAFATIAPIFGLMWKKNIQDSINPEERLWEAALKSLSSRQSDESNLVCLTRLAQDEGVRELRIVMPYALDAKQIEYIENRSHLKVDTTEQDILNIKF</sequence>
<accession>A0A0C3I7H2</accession>
<dbReference type="OrthoDB" id="6488871at2"/>
<evidence type="ECO:0000313" key="1">
    <source>
        <dbReference type="EMBL" id="KIN10955.1"/>
    </source>
</evidence>
<organism evidence="1 2">
    <name type="scientific">Vibrio mytili</name>
    <dbReference type="NCBI Taxonomy" id="50718"/>
    <lineage>
        <taxon>Bacteria</taxon>
        <taxon>Pseudomonadati</taxon>
        <taxon>Pseudomonadota</taxon>
        <taxon>Gammaproteobacteria</taxon>
        <taxon>Vibrionales</taxon>
        <taxon>Vibrionaceae</taxon>
        <taxon>Vibrio</taxon>
    </lineage>
</organism>
<reference evidence="1 2" key="1">
    <citation type="submission" date="2015-01" db="EMBL/GenBank/DDBJ databases">
        <title>Draft genome of Vibrio mytili type strain CAIM 528.</title>
        <authorList>
            <person name="Gonzalez-Castillo A."/>
            <person name="Gomez-Gil B."/>
            <person name="Enciso-Ibarra J."/>
        </authorList>
    </citation>
    <scope>NUCLEOTIDE SEQUENCE [LARGE SCALE GENOMIC DNA]</scope>
    <source>
        <strain evidence="1 2">CAIM 528</strain>
    </source>
</reference>
<dbReference type="RefSeq" id="WP_041155503.1">
    <property type="nucleotide sequence ID" value="NZ_CBCRVP010000005.1"/>
</dbReference>
<evidence type="ECO:0000313" key="2">
    <source>
        <dbReference type="Proteomes" id="UP000031977"/>
    </source>
</evidence>
<name>A0A0C3I7H2_9VIBR</name>
<comment type="caution">
    <text evidence="1">The sequence shown here is derived from an EMBL/GenBank/DDBJ whole genome shotgun (WGS) entry which is preliminary data.</text>
</comment>
<keyword evidence="2" id="KW-1185">Reference proteome</keyword>
<protein>
    <submittedName>
        <fullName evidence="1">Transporter</fullName>
    </submittedName>
</protein>
<dbReference type="AlphaFoldDB" id="A0A0C3I7H2"/>
<dbReference type="EMBL" id="JXOK01000037">
    <property type="protein sequence ID" value="KIN10955.1"/>
    <property type="molecule type" value="Genomic_DNA"/>
</dbReference>